<dbReference type="SUPFAM" id="SSF54928">
    <property type="entry name" value="RNA-binding domain, RBD"/>
    <property type="match status" value="1"/>
</dbReference>
<feature type="domain" description="RRM" evidence="4">
    <location>
        <begin position="110"/>
        <end position="182"/>
    </location>
</feature>
<gene>
    <name evidence="5" type="ORF">OTU49_011303</name>
</gene>
<keyword evidence="6" id="KW-1185">Reference proteome</keyword>
<feature type="region of interest" description="Disordered" evidence="3">
    <location>
        <begin position="27"/>
        <end position="76"/>
    </location>
</feature>
<comment type="caution">
    <text evidence="5">The sequence shown here is derived from an EMBL/GenBank/DDBJ whole genome shotgun (WGS) entry which is preliminary data.</text>
</comment>
<dbReference type="InterPro" id="IPR000504">
    <property type="entry name" value="RRM_dom"/>
</dbReference>
<dbReference type="Pfam" id="PF00076">
    <property type="entry name" value="RRM_1"/>
    <property type="match status" value="1"/>
</dbReference>
<organism evidence="5 6">
    <name type="scientific">Cherax quadricarinatus</name>
    <name type="common">Australian red claw crayfish</name>
    <dbReference type="NCBI Taxonomy" id="27406"/>
    <lineage>
        <taxon>Eukaryota</taxon>
        <taxon>Metazoa</taxon>
        <taxon>Ecdysozoa</taxon>
        <taxon>Arthropoda</taxon>
        <taxon>Crustacea</taxon>
        <taxon>Multicrustacea</taxon>
        <taxon>Malacostraca</taxon>
        <taxon>Eumalacostraca</taxon>
        <taxon>Eucarida</taxon>
        <taxon>Decapoda</taxon>
        <taxon>Pleocyemata</taxon>
        <taxon>Astacidea</taxon>
        <taxon>Parastacoidea</taxon>
        <taxon>Parastacidae</taxon>
        <taxon>Cherax</taxon>
    </lineage>
</organism>
<dbReference type="PROSITE" id="PS50102">
    <property type="entry name" value="RRM"/>
    <property type="match status" value="1"/>
</dbReference>
<evidence type="ECO:0000256" key="3">
    <source>
        <dbReference type="SAM" id="MobiDB-lite"/>
    </source>
</evidence>
<evidence type="ECO:0000259" key="4">
    <source>
        <dbReference type="PROSITE" id="PS50102"/>
    </source>
</evidence>
<dbReference type="InterPro" id="IPR035979">
    <property type="entry name" value="RBD_domain_sf"/>
</dbReference>
<dbReference type="SMART" id="SM00360">
    <property type="entry name" value="RRM"/>
    <property type="match status" value="1"/>
</dbReference>
<dbReference type="Proteomes" id="UP001445076">
    <property type="component" value="Unassembled WGS sequence"/>
</dbReference>
<evidence type="ECO:0000313" key="6">
    <source>
        <dbReference type="Proteomes" id="UP001445076"/>
    </source>
</evidence>
<dbReference type="PANTHER" id="PTHR23189">
    <property type="entry name" value="RNA RECOGNITION MOTIF-CONTAINING"/>
    <property type="match status" value="1"/>
</dbReference>
<reference evidence="5 6" key="1">
    <citation type="journal article" date="2024" name="BMC Genomics">
        <title>Genome assembly of redclaw crayfish (Cherax quadricarinatus) provides insights into its immune adaptation and hypoxia tolerance.</title>
        <authorList>
            <person name="Liu Z."/>
            <person name="Zheng J."/>
            <person name="Li H."/>
            <person name="Fang K."/>
            <person name="Wang S."/>
            <person name="He J."/>
            <person name="Zhou D."/>
            <person name="Weng S."/>
            <person name="Chi M."/>
            <person name="Gu Z."/>
            <person name="He J."/>
            <person name="Li F."/>
            <person name="Wang M."/>
        </authorList>
    </citation>
    <scope>NUCLEOTIDE SEQUENCE [LARGE SCALE GENOMIC DNA]</scope>
    <source>
        <strain evidence="5">ZL_2023a</strain>
    </source>
</reference>
<evidence type="ECO:0000313" key="5">
    <source>
        <dbReference type="EMBL" id="KAK8724244.1"/>
    </source>
</evidence>
<proteinExistence type="predicted"/>
<keyword evidence="1 2" id="KW-0694">RNA-binding</keyword>
<dbReference type="GO" id="GO:0003723">
    <property type="term" value="F:RNA binding"/>
    <property type="evidence" value="ECO:0007669"/>
    <property type="project" value="UniProtKB-UniRule"/>
</dbReference>
<evidence type="ECO:0000256" key="2">
    <source>
        <dbReference type="PROSITE-ProRule" id="PRU00176"/>
    </source>
</evidence>
<feature type="non-terminal residue" evidence="5">
    <location>
        <position position="1"/>
    </location>
</feature>
<dbReference type="AlphaFoldDB" id="A0AAW0WDD7"/>
<feature type="compositionally biased region" description="Gly residues" evidence="3">
    <location>
        <begin position="50"/>
        <end position="65"/>
    </location>
</feature>
<dbReference type="EMBL" id="JARKIK010000086">
    <property type="protein sequence ID" value="KAK8724244.1"/>
    <property type="molecule type" value="Genomic_DNA"/>
</dbReference>
<evidence type="ECO:0000256" key="1">
    <source>
        <dbReference type="ARBA" id="ARBA00022884"/>
    </source>
</evidence>
<dbReference type="InterPro" id="IPR012677">
    <property type="entry name" value="Nucleotide-bd_a/b_plait_sf"/>
</dbReference>
<dbReference type="Gene3D" id="3.30.70.330">
    <property type="match status" value="1"/>
</dbReference>
<accession>A0AAW0WDD7</accession>
<name>A0AAW0WDD7_CHEQU</name>
<sequence length="219" mass="24173">HYHHHHQPPRHSHSVFSLFSVFIMENGSPQKGRDGGGGSERRGGSYYQQGGSGGGSSGGGGGGKRGQPPYGRHPQYGYDKIKERVNTELSGPQMDLPPLDLAEKKFNASSRLFVGNLPRDLPYEELKEIFSQYGELGQVYFNKDGAYAFINFDYRANAEKAKREMQGKNCRNRPMKIRYASISTGVRVKNLTPCVSNELLEKAFNVFGQCSSSCNCGAP</sequence>
<protein>
    <recommendedName>
        <fullName evidence="4">RRM domain-containing protein</fullName>
    </recommendedName>
</protein>
<feature type="compositionally biased region" description="Basic and acidic residues" evidence="3">
    <location>
        <begin position="31"/>
        <end position="43"/>
    </location>
</feature>